<dbReference type="InterPro" id="IPR001650">
    <property type="entry name" value="Helicase_C-like"/>
</dbReference>
<evidence type="ECO:0000256" key="9">
    <source>
        <dbReference type="ARBA" id="ARBA00023125"/>
    </source>
</evidence>
<keyword evidence="2 12" id="KW-0235">DNA replication</keyword>
<dbReference type="GO" id="GO:0005524">
    <property type="term" value="F:ATP binding"/>
    <property type="evidence" value="ECO:0007669"/>
    <property type="project" value="UniProtKB-UniRule"/>
</dbReference>
<dbReference type="InterPro" id="IPR014001">
    <property type="entry name" value="Helicase_ATP-bd"/>
</dbReference>
<keyword evidence="8 12" id="KW-0067">ATP-binding</keyword>
<dbReference type="CDD" id="cd17929">
    <property type="entry name" value="DEXHc_priA"/>
    <property type="match status" value="1"/>
</dbReference>
<evidence type="ECO:0000259" key="13">
    <source>
        <dbReference type="PROSITE" id="PS51192"/>
    </source>
</evidence>
<comment type="catalytic activity">
    <reaction evidence="11 12">
        <text>ATP + H2O = ADP + phosphate + H(+)</text>
        <dbReference type="Rhea" id="RHEA:13065"/>
        <dbReference type="ChEBI" id="CHEBI:15377"/>
        <dbReference type="ChEBI" id="CHEBI:15378"/>
        <dbReference type="ChEBI" id="CHEBI:30616"/>
        <dbReference type="ChEBI" id="CHEBI:43474"/>
        <dbReference type="ChEBI" id="CHEBI:456216"/>
        <dbReference type="EC" id="5.6.2.4"/>
    </reaction>
</comment>
<feature type="binding site" evidence="12">
    <location>
        <position position="560"/>
    </location>
    <ligand>
        <name>Zn(2+)</name>
        <dbReference type="ChEBI" id="CHEBI:29105"/>
        <label>2</label>
    </ligand>
</feature>
<keyword evidence="9 12" id="KW-0238">DNA-binding</keyword>
<dbReference type="SUPFAM" id="SSF52540">
    <property type="entry name" value="P-loop containing nucleoside triphosphate hydrolases"/>
    <property type="match status" value="2"/>
</dbReference>
<dbReference type="NCBIfam" id="TIGR00595">
    <property type="entry name" value="priA"/>
    <property type="match status" value="1"/>
</dbReference>
<dbReference type="InterPro" id="IPR040498">
    <property type="entry name" value="PriA_CRR"/>
</dbReference>
<dbReference type="GO" id="GO:0016887">
    <property type="term" value="F:ATP hydrolysis activity"/>
    <property type="evidence" value="ECO:0007669"/>
    <property type="project" value="RHEA"/>
</dbReference>
<feature type="binding site" evidence="12">
    <location>
        <position position="542"/>
    </location>
    <ligand>
        <name>Zn(2+)</name>
        <dbReference type="ChEBI" id="CHEBI:29105"/>
        <label>2</label>
    </ligand>
</feature>
<dbReference type="InterPro" id="IPR011545">
    <property type="entry name" value="DEAD/DEAH_box_helicase_dom"/>
</dbReference>
<dbReference type="Pfam" id="PF18319">
    <property type="entry name" value="Zn_ribbon_PriA"/>
    <property type="match status" value="1"/>
</dbReference>
<dbReference type="InterPro" id="IPR041222">
    <property type="entry name" value="PriA_3primeBD"/>
</dbReference>
<keyword evidence="1 12" id="KW-0639">Primosome</keyword>
<protein>
    <recommendedName>
        <fullName evidence="12">Replication restart protein PriA</fullName>
    </recommendedName>
    <alternativeName>
        <fullName evidence="12">ATP-dependent DNA helicase PriA</fullName>
        <ecNumber evidence="12">5.6.2.4</ecNumber>
    </alternativeName>
    <alternativeName>
        <fullName evidence="12">DNA 3'-5' helicase PriA</fullName>
    </alternativeName>
</protein>
<dbReference type="PROSITE" id="PS51194">
    <property type="entry name" value="HELICASE_CTER"/>
    <property type="match status" value="1"/>
</dbReference>
<feature type="binding site" evidence="12">
    <location>
        <position position="576"/>
    </location>
    <ligand>
        <name>Zn(2+)</name>
        <dbReference type="ChEBI" id="CHEBI:29105"/>
        <label>1</label>
    </ligand>
</feature>
<dbReference type="SMART" id="SM00490">
    <property type="entry name" value="HELICc"/>
    <property type="match status" value="1"/>
</dbReference>
<sequence>MVTGARIVMLNFVNVILPIPLERSFTYAISDEEALVLQPGMRVAVPFGKSKIYTAIIYSVHQNPPEAYEAKEIHEILDDYPIVTPVQLKHWEWIASYYMCTLGEVVRSALPGAFLLESETLILRNTAYEIDENELLDDEFLVFEALQHQSILKVQEVSAIIERKNVLPILQRLLDKNVIVLKEEVYEQYKPKLVRYVKLGTEHTSDQKLEELLNSLTRAPKQSQVVLSLFQLQGKSQKPIKVSELEKASNSSKAVIKSLVDKGILEEYFIKTDRVNYEGENDNSESKDLNEYQEAALADIKSSFEAGKVTLLKGVTSSGKTEVYVKLIEECLEKGLQALYLLPEIALTTQLISRLQEYFGEKIAIYHSKYNVQERVEVWQNVLQSKPKAQLVIGARSAMYLPFGKLGLIIVDEEHESSFKQFDPAPRYHARDAAIVLGHFLKANILLGSATPSVESYYNTQTGKYGYAEITRRYGNVLMPDMELVDIKEAQRKRKMKGHFSERLFLEMEETLKERSQIILFQNRRGFAPLMECLTCGHSPQCPNCDVSLTYHQYRNQLRCHYCGHHTALPEACFACGSPELDTKGFGTEQIEKEVKELFPEAKVGRMDLDTTRGKHGYEKIINAFEQQELDILVGTQMLTKGLDFRNVNLVGVMNADSLLNFPDYRAHEKTYQLLTQVSGRAGRTKKRGKVLIQTYNPYHQILKQVTTGDYVNMYKEQLYEREQFKYPPVNRIIKVTFKHKNYNVLNEAADWFTSALRTNFGGTVLGPEYPPVARIRNQYLKHIVVKVQKANSLVQTKTNIRRIEKSFKSVAMYRSVRVIYNIDHI</sequence>
<dbReference type="EMBL" id="FNTB01000001">
    <property type="protein sequence ID" value="SEC52800.1"/>
    <property type="molecule type" value="Genomic_DNA"/>
</dbReference>
<feature type="binding site" evidence="12">
    <location>
        <position position="563"/>
    </location>
    <ligand>
        <name>Zn(2+)</name>
        <dbReference type="ChEBI" id="CHEBI:29105"/>
        <label>2</label>
    </ligand>
</feature>
<evidence type="ECO:0000256" key="7">
    <source>
        <dbReference type="ARBA" id="ARBA00022833"/>
    </source>
</evidence>
<dbReference type="FunFam" id="3.40.50.300:FF:000489">
    <property type="entry name" value="Primosome assembly protein PriA"/>
    <property type="match status" value="1"/>
</dbReference>
<dbReference type="CDD" id="cd18804">
    <property type="entry name" value="SF2_C_priA"/>
    <property type="match status" value="1"/>
</dbReference>
<dbReference type="EC" id="5.6.2.4" evidence="12"/>
<feature type="binding site" evidence="12">
    <location>
        <position position="573"/>
    </location>
    <ligand>
        <name>Zn(2+)</name>
        <dbReference type="ChEBI" id="CHEBI:29105"/>
        <label>1</label>
    </ligand>
</feature>
<dbReference type="InterPro" id="IPR042115">
    <property type="entry name" value="PriA_3primeBD_sf"/>
</dbReference>
<accession>A0A1H4T939</accession>
<dbReference type="Gene3D" id="3.40.1440.60">
    <property type="entry name" value="PriA, 3(prime) DNA-binding domain"/>
    <property type="match status" value="1"/>
</dbReference>
<feature type="domain" description="Helicase C-terminal" evidence="14">
    <location>
        <begin position="568"/>
        <end position="733"/>
    </location>
</feature>
<comment type="subunit">
    <text evidence="12">Component of the replication restart primosome.</text>
</comment>
<dbReference type="PROSITE" id="PS51192">
    <property type="entry name" value="HELICASE_ATP_BIND_1"/>
    <property type="match status" value="1"/>
</dbReference>
<evidence type="ECO:0000256" key="12">
    <source>
        <dbReference type="HAMAP-Rule" id="MF_00983"/>
    </source>
</evidence>
<evidence type="ECO:0000256" key="11">
    <source>
        <dbReference type="ARBA" id="ARBA00048988"/>
    </source>
</evidence>
<dbReference type="GO" id="GO:0003677">
    <property type="term" value="F:DNA binding"/>
    <property type="evidence" value="ECO:0007669"/>
    <property type="project" value="UniProtKB-UniRule"/>
</dbReference>
<organism evidence="15 16">
    <name type="scientific">Maribacter dokdonensis</name>
    <dbReference type="NCBI Taxonomy" id="320912"/>
    <lineage>
        <taxon>Bacteria</taxon>
        <taxon>Pseudomonadati</taxon>
        <taxon>Bacteroidota</taxon>
        <taxon>Flavobacteriia</taxon>
        <taxon>Flavobacteriales</taxon>
        <taxon>Flavobacteriaceae</taxon>
        <taxon>Maribacter</taxon>
    </lineage>
</organism>
<dbReference type="HAMAP" id="MF_00983">
    <property type="entry name" value="PriA"/>
    <property type="match status" value="1"/>
</dbReference>
<dbReference type="InterPro" id="IPR041236">
    <property type="entry name" value="PriA_C"/>
</dbReference>
<keyword evidence="7 12" id="KW-0862">Zinc</keyword>
<evidence type="ECO:0000313" key="15">
    <source>
        <dbReference type="EMBL" id="SEC52800.1"/>
    </source>
</evidence>
<dbReference type="Proteomes" id="UP000183038">
    <property type="component" value="Unassembled WGS sequence"/>
</dbReference>
<dbReference type="InterPro" id="IPR005259">
    <property type="entry name" value="PriA"/>
</dbReference>
<reference evidence="15 16" key="1">
    <citation type="submission" date="2016-10" db="EMBL/GenBank/DDBJ databases">
        <authorList>
            <person name="de Groot N.N."/>
        </authorList>
    </citation>
    <scope>NUCLEOTIDE SEQUENCE [LARGE SCALE GENOMIC DNA]</scope>
    <source>
        <strain evidence="15 16">MAR_2009_71</strain>
    </source>
</reference>
<feature type="domain" description="Helicase ATP-binding" evidence="13">
    <location>
        <begin position="301"/>
        <end position="470"/>
    </location>
</feature>
<feature type="binding site" evidence="12">
    <location>
        <position position="536"/>
    </location>
    <ligand>
        <name>Zn(2+)</name>
        <dbReference type="ChEBI" id="CHEBI:29105"/>
        <label>1</label>
    </ligand>
</feature>
<evidence type="ECO:0000256" key="1">
    <source>
        <dbReference type="ARBA" id="ARBA00022515"/>
    </source>
</evidence>
<keyword evidence="4 12" id="KW-0547">Nucleotide-binding</keyword>
<dbReference type="GO" id="GO:0008270">
    <property type="term" value="F:zinc ion binding"/>
    <property type="evidence" value="ECO:0007669"/>
    <property type="project" value="UniProtKB-UniRule"/>
</dbReference>
<evidence type="ECO:0000256" key="6">
    <source>
        <dbReference type="ARBA" id="ARBA00022806"/>
    </source>
</evidence>
<dbReference type="GO" id="GO:0006269">
    <property type="term" value="P:DNA replication, synthesis of primer"/>
    <property type="evidence" value="ECO:0007669"/>
    <property type="project" value="UniProtKB-KW"/>
</dbReference>
<evidence type="ECO:0000256" key="3">
    <source>
        <dbReference type="ARBA" id="ARBA00022723"/>
    </source>
</evidence>
<dbReference type="SMART" id="SM00487">
    <property type="entry name" value="DEXDc"/>
    <property type="match status" value="1"/>
</dbReference>
<gene>
    <name evidence="12" type="primary">priA</name>
    <name evidence="15" type="ORF">SAMN05192540_3395</name>
</gene>
<proteinExistence type="inferred from homology"/>
<keyword evidence="3 12" id="KW-0479">Metal-binding</keyword>
<dbReference type="Pfam" id="PF17764">
    <property type="entry name" value="PriA_3primeBD"/>
    <property type="match status" value="1"/>
</dbReference>
<keyword evidence="10 12" id="KW-0413">Isomerase</keyword>
<keyword evidence="5 12" id="KW-0378">Hydrolase</keyword>
<feature type="binding site" evidence="12">
    <location>
        <position position="545"/>
    </location>
    <ligand>
        <name>Zn(2+)</name>
        <dbReference type="ChEBI" id="CHEBI:29105"/>
        <label>2</label>
    </ligand>
</feature>
<dbReference type="InterPro" id="IPR027417">
    <property type="entry name" value="P-loop_NTPase"/>
</dbReference>
<dbReference type="GO" id="GO:1990077">
    <property type="term" value="C:primosome complex"/>
    <property type="evidence" value="ECO:0007669"/>
    <property type="project" value="UniProtKB-UniRule"/>
</dbReference>
<evidence type="ECO:0000256" key="10">
    <source>
        <dbReference type="ARBA" id="ARBA00023235"/>
    </source>
</evidence>
<comment type="function">
    <text evidence="12">Initiates the restart of stalled replication forks, which reloads the replicative helicase on sites other than the origin of replication. Recognizes and binds to abandoned replication forks and remodels them to uncover a helicase loading site. Promotes assembly of the primosome at these replication forks.</text>
</comment>
<dbReference type="PANTHER" id="PTHR30580:SF0">
    <property type="entry name" value="PRIMOSOMAL PROTEIN N"/>
    <property type="match status" value="1"/>
</dbReference>
<evidence type="ECO:0000313" key="16">
    <source>
        <dbReference type="Proteomes" id="UP000183038"/>
    </source>
</evidence>
<evidence type="ECO:0000256" key="2">
    <source>
        <dbReference type="ARBA" id="ARBA00022705"/>
    </source>
</evidence>
<dbReference type="Pfam" id="PF00271">
    <property type="entry name" value="Helicase_C"/>
    <property type="match status" value="1"/>
</dbReference>
<comment type="similarity">
    <text evidence="12">Belongs to the helicase family. PriA subfamily.</text>
</comment>
<comment type="catalytic activity">
    <reaction evidence="12">
        <text>Couples ATP hydrolysis with the unwinding of duplex DNA by translocating in the 3'-5' direction.</text>
        <dbReference type="EC" id="5.6.2.4"/>
    </reaction>
</comment>
<dbReference type="AlphaFoldDB" id="A0A1H4T939"/>
<dbReference type="PANTHER" id="PTHR30580">
    <property type="entry name" value="PRIMOSOMAL PROTEIN N"/>
    <property type="match status" value="1"/>
</dbReference>
<dbReference type="FunFam" id="3.40.1440.60:FF:000001">
    <property type="entry name" value="Primosomal protein N"/>
    <property type="match status" value="1"/>
</dbReference>
<dbReference type="Gene3D" id="3.40.50.300">
    <property type="entry name" value="P-loop containing nucleotide triphosphate hydrolases"/>
    <property type="match status" value="2"/>
</dbReference>
<dbReference type="GO" id="GO:0006270">
    <property type="term" value="P:DNA replication initiation"/>
    <property type="evidence" value="ECO:0007669"/>
    <property type="project" value="TreeGrafter"/>
</dbReference>
<evidence type="ECO:0000259" key="14">
    <source>
        <dbReference type="PROSITE" id="PS51194"/>
    </source>
</evidence>
<dbReference type="GO" id="GO:0006310">
    <property type="term" value="P:DNA recombination"/>
    <property type="evidence" value="ECO:0007669"/>
    <property type="project" value="InterPro"/>
</dbReference>
<feature type="binding site" evidence="12">
    <location>
        <position position="533"/>
    </location>
    <ligand>
        <name>Zn(2+)</name>
        <dbReference type="ChEBI" id="CHEBI:29105"/>
        <label>1</label>
    </ligand>
</feature>
<name>A0A1H4T939_9FLAO</name>
<dbReference type="Pfam" id="PF18074">
    <property type="entry name" value="PriA_C"/>
    <property type="match status" value="1"/>
</dbReference>
<dbReference type="GO" id="GO:0006302">
    <property type="term" value="P:double-strand break repair"/>
    <property type="evidence" value="ECO:0007669"/>
    <property type="project" value="InterPro"/>
</dbReference>
<evidence type="ECO:0000256" key="4">
    <source>
        <dbReference type="ARBA" id="ARBA00022741"/>
    </source>
</evidence>
<dbReference type="Pfam" id="PF00270">
    <property type="entry name" value="DEAD"/>
    <property type="match status" value="1"/>
</dbReference>
<keyword evidence="6 12" id="KW-0347">Helicase</keyword>
<comment type="cofactor">
    <cofactor evidence="12">
        <name>Zn(2+)</name>
        <dbReference type="ChEBI" id="CHEBI:29105"/>
    </cofactor>
    <text evidence="12">Binds 2 zinc ions per subunit.</text>
</comment>
<evidence type="ECO:0000256" key="5">
    <source>
        <dbReference type="ARBA" id="ARBA00022801"/>
    </source>
</evidence>
<dbReference type="GO" id="GO:0043138">
    <property type="term" value="F:3'-5' DNA helicase activity"/>
    <property type="evidence" value="ECO:0007669"/>
    <property type="project" value="UniProtKB-EC"/>
</dbReference>
<evidence type="ECO:0000256" key="8">
    <source>
        <dbReference type="ARBA" id="ARBA00022840"/>
    </source>
</evidence>